<dbReference type="CDD" id="cd00124">
    <property type="entry name" value="MYSc"/>
    <property type="match status" value="1"/>
</dbReference>
<evidence type="ECO:0000256" key="6">
    <source>
        <dbReference type="PROSITE-ProRule" id="PRU00782"/>
    </source>
</evidence>
<dbReference type="PANTHER" id="PTHR13140:SF861">
    <property type="entry name" value="LEUCINE ZIPPER HOMEOBOX-ASSOCIATED DOMAIN-CONTAINING PROTEIN"/>
    <property type="match status" value="1"/>
</dbReference>
<feature type="region of interest" description="Actin-binding" evidence="6">
    <location>
        <begin position="624"/>
        <end position="646"/>
    </location>
</feature>
<dbReference type="GO" id="GO:0003779">
    <property type="term" value="F:actin binding"/>
    <property type="evidence" value="ECO:0007669"/>
    <property type="project" value="UniProtKB-KW"/>
</dbReference>
<comment type="similarity">
    <text evidence="6">Belongs to the TRAFAC class myosin-kinesin ATPase superfamily. Myosin family.</text>
</comment>
<feature type="domain" description="Myosin motor" evidence="9">
    <location>
        <begin position="17"/>
        <end position="752"/>
    </location>
</feature>
<dbReference type="Pfam" id="PF00063">
    <property type="entry name" value="Myosin_head"/>
    <property type="match status" value="2"/>
</dbReference>
<evidence type="ECO:0000313" key="11">
    <source>
        <dbReference type="EMBL" id="KAL0490951.1"/>
    </source>
</evidence>
<dbReference type="PROSITE" id="PS51757">
    <property type="entry name" value="TH1"/>
    <property type="match status" value="3"/>
</dbReference>
<dbReference type="Gene3D" id="3.40.850.10">
    <property type="entry name" value="Kinesin motor domain"/>
    <property type="match status" value="1"/>
</dbReference>
<sequence length="1810" mass="208092">MSAEEDKDIGIFGRSVDEIDDVALIRKPSLDKVAELLKKRYFEKNFYTYAGSSVIALNPYQQTNLYEESVQKLYGNHAPNALAPHLYSVAENAVKTVKETGQPQSIIVTGESGAGKTESAKKVMEYVTQASESYGKVTEEIKQTILKSNPLIEAFGNAVTALNDNSSRFGKYTEMMFDDSGIILGAQITTQLLEKTRVVKQKKGERNFHIFYQLLAGCEDDVKKALGLDKPPQDYEYLKGNGVETNINDLSLYRVTLQSMTDVGISDVEQFEIIRLLAGILHLGNIDFELQSGASTDTASTVIENESENKSTKFKSNSAPLLQLIVQCWQLSNVNQLQDALMFRTIHVRGQKMNVYHKSVEACRANRDALAKSIYERLFMWLIRRINEALVVEEQSTGKHTSIGVLDISGFEVQEQTSEKKSDNGLEQFNINYVNEKIQQTVQNTLIQEQQEYVKQGVELTTIQSPNSATPNSGTPNSNAGTPNAATPQDEPQVIEAVDKCLTVIESKPIGIYSLLNEQSLMPNGKDQGLVERMNATMLGQPKYEALKKHRFGNTLFNLVHYTSQVTYDSKGWLDMNRDTLINDHIQLMTSSQSDLVHQLFDLESSVSHNKLQTTIAHQLQTDVVNLLNKLTNQKQHYIMCIKPNQSKAAQQVDDSLLNQQIRYLGLLHLIKTIQNGFYTSFDLRHFLERFGESCNMFPLRYNFHQITDQQALRWACELTCRTNGITNYGIGHSKIFLKSSHDIVVLNAILKNRLHMVAKKIQAAYRRYKYREYEQVRLEQERIENERLRRLELERLEKERLLRLELEERLRQEELIRLEEERQLELQRELERLERERIERERLEQLERERLEQERIQRELELARIEQEARNQVYQDLDKLRFRQEHQEMLNAPVVYKGNVDQLTPISMIKYTKTNRGKMVQVVIPDSPDPFSGQKLRRRASFDQQSRMNTDNGKHDYMRMQFSDLMDQLHHENGDFKVYFSAVMRQYSTSDDRLNRRDVMILITDRAFYIVDQHGYLILKTIPFVEIQSVSLSTLPDGFVIFHAIQFDIVLESALKTILVKITSQRVKLKFRVSDEINVRIKNVSGSKILHFIETRRRLPIKTFHDAVTPALTVGTPDYRGTEDHDQGLAAVRTETQVIRTELGADILVRINRSDLLLQSGTPTPMRSRVMDVYRGEKLRRRASLLKWYAGDYLRLNQHESFIRKLPSDDCNVLFSATVDKVDHNLRIRERKLIVTEKNIYLCSADMKIKRTIELTSVMSIGVSTFRDGFLVLNLDSHSDYLINSPLDKTELIKIIIEQQKRVLNSQALAGRDMIRNSDMDSGGVKPEHDLSVIIGLELVVENRLYYCPAAKKKQMEHANGNAISVNPFGQITFKQEDDTTMDSSDNVTPASTVTHTNNDLTVKRRTASFTNVSVDESRTVEFQEDNTQEVLATLHRTLTGILIKVNNDLVDSADLRLSQRSTVDIYNGRKARRRASISREHIGDYSGTGTDASRNKTKIMNKNKDAIIYYCSSSTNEHLHKLTVNKVTEQVVKGKDLMLLITDAHLYRIDPKSDYKIEKKVPIHLIRAVSVSTLQDNVVCLHIKDDDNNAAQQIIKDMLLECEKKTELIEQIYAAVNNKNRQLGGKPLQINVCDEFAYRAEIDKNNQQEQRKVNFVMDHASRETRFEYIAPTNRITVHVHYEQPHLVLEESFVFVKNQQRPIPIGTEPVTIQMGKNWEYNVEIRFFVNNRALIGYKFYEKIDTTSKRKQYVSDVSTLQPRGDRYSISMPERKVQRSLLSKTRVKCKMVDPVGRTIFVLRFVYEVKSGL</sequence>
<feature type="coiled-coil region" evidence="7">
    <location>
        <begin position="777"/>
        <end position="869"/>
    </location>
</feature>
<evidence type="ECO:0000256" key="5">
    <source>
        <dbReference type="ARBA" id="ARBA00023203"/>
    </source>
</evidence>
<organism evidence="11 12">
    <name type="scientific">Acrasis kona</name>
    <dbReference type="NCBI Taxonomy" id="1008807"/>
    <lineage>
        <taxon>Eukaryota</taxon>
        <taxon>Discoba</taxon>
        <taxon>Heterolobosea</taxon>
        <taxon>Tetramitia</taxon>
        <taxon>Eutetramitia</taxon>
        <taxon>Acrasidae</taxon>
        <taxon>Acrasis</taxon>
    </lineage>
</organism>
<dbReference type="Gene3D" id="1.20.120.720">
    <property type="entry name" value="Myosin VI head, motor domain, U50 subdomain"/>
    <property type="match status" value="1"/>
</dbReference>
<dbReference type="InterPro" id="IPR027417">
    <property type="entry name" value="P-loop_NTPase"/>
</dbReference>
<dbReference type="Proteomes" id="UP001431209">
    <property type="component" value="Unassembled WGS sequence"/>
</dbReference>
<dbReference type="PROSITE" id="PS51456">
    <property type="entry name" value="MYOSIN_MOTOR"/>
    <property type="match status" value="1"/>
</dbReference>
<keyword evidence="7" id="KW-0175">Coiled coil</keyword>
<gene>
    <name evidence="11" type="ORF">AKO1_009778</name>
</gene>
<name>A0AAW2ZP59_9EUKA</name>
<evidence type="ECO:0000259" key="10">
    <source>
        <dbReference type="PROSITE" id="PS51757"/>
    </source>
</evidence>
<keyword evidence="12" id="KW-1185">Reference proteome</keyword>
<feature type="region of interest" description="Disordered" evidence="8">
    <location>
        <begin position="464"/>
        <end position="490"/>
    </location>
</feature>
<keyword evidence="2 6" id="KW-0067">ATP-binding</keyword>
<dbReference type="PROSITE" id="PS50096">
    <property type="entry name" value="IQ"/>
    <property type="match status" value="1"/>
</dbReference>
<evidence type="ECO:0000256" key="1">
    <source>
        <dbReference type="ARBA" id="ARBA00022741"/>
    </source>
</evidence>
<dbReference type="GO" id="GO:0016459">
    <property type="term" value="C:myosin complex"/>
    <property type="evidence" value="ECO:0007669"/>
    <property type="project" value="UniProtKB-KW"/>
</dbReference>
<proteinExistence type="inferred from homology"/>
<dbReference type="FunFam" id="1.10.10.820:FF:000001">
    <property type="entry name" value="Myosin heavy chain"/>
    <property type="match status" value="1"/>
</dbReference>
<evidence type="ECO:0000256" key="8">
    <source>
        <dbReference type="SAM" id="MobiDB-lite"/>
    </source>
</evidence>
<dbReference type="Gene3D" id="1.20.58.530">
    <property type="match status" value="1"/>
</dbReference>
<evidence type="ECO:0000259" key="9">
    <source>
        <dbReference type="PROSITE" id="PS51456"/>
    </source>
</evidence>
<reference evidence="11 12" key="1">
    <citation type="submission" date="2024-03" db="EMBL/GenBank/DDBJ databases">
        <title>The Acrasis kona genome and developmental transcriptomes reveal deep origins of eukaryotic multicellular pathways.</title>
        <authorList>
            <person name="Sheikh S."/>
            <person name="Fu C.-J."/>
            <person name="Brown M.W."/>
            <person name="Baldauf S.L."/>
        </authorList>
    </citation>
    <scope>NUCLEOTIDE SEQUENCE [LARGE SCALE GENOMIC DNA]</scope>
    <source>
        <strain evidence="11 12">ATCC MYA-3509</strain>
    </source>
</reference>
<dbReference type="PRINTS" id="PR00193">
    <property type="entry name" value="MYOSINHEAVY"/>
</dbReference>
<dbReference type="PANTHER" id="PTHR13140">
    <property type="entry name" value="MYOSIN"/>
    <property type="match status" value="1"/>
</dbReference>
<evidence type="ECO:0000256" key="7">
    <source>
        <dbReference type="SAM" id="Coils"/>
    </source>
</evidence>
<keyword evidence="1 6" id="KW-0547">Nucleotide-binding</keyword>
<dbReference type="Pfam" id="PF06017">
    <property type="entry name" value="Myosin_TH1"/>
    <property type="match status" value="3"/>
</dbReference>
<evidence type="ECO:0000256" key="2">
    <source>
        <dbReference type="ARBA" id="ARBA00022840"/>
    </source>
</evidence>
<feature type="domain" description="TH1" evidence="10">
    <location>
        <begin position="1472"/>
        <end position="1683"/>
    </location>
</feature>
<feature type="compositionally biased region" description="Polar residues" evidence="8">
    <location>
        <begin position="464"/>
        <end position="487"/>
    </location>
</feature>
<feature type="domain" description="TH1" evidence="10">
    <location>
        <begin position="1179"/>
        <end position="1370"/>
    </location>
</feature>
<dbReference type="GO" id="GO:0003774">
    <property type="term" value="F:cytoskeletal motor activity"/>
    <property type="evidence" value="ECO:0007669"/>
    <property type="project" value="UniProtKB-UniRule"/>
</dbReference>
<dbReference type="SUPFAM" id="SSF52540">
    <property type="entry name" value="P-loop containing nucleoside triphosphate hydrolases"/>
    <property type="match status" value="1"/>
</dbReference>
<keyword evidence="5 6" id="KW-0009">Actin-binding</keyword>
<dbReference type="InterPro" id="IPR001609">
    <property type="entry name" value="Myosin_head_motor_dom-like"/>
</dbReference>
<protein>
    <submittedName>
        <fullName evidence="11">Myosin heavy chain</fullName>
    </submittedName>
</protein>
<dbReference type="EMBL" id="JAOPGA020001738">
    <property type="protein sequence ID" value="KAL0490951.1"/>
    <property type="molecule type" value="Genomic_DNA"/>
</dbReference>
<accession>A0AAW2ZP59</accession>
<dbReference type="InterPro" id="IPR010926">
    <property type="entry name" value="Myosin_TH1"/>
</dbReference>
<keyword evidence="4 6" id="KW-0505">Motor protein</keyword>
<evidence type="ECO:0000313" key="12">
    <source>
        <dbReference type="Proteomes" id="UP001431209"/>
    </source>
</evidence>
<dbReference type="Gene3D" id="1.10.10.820">
    <property type="match status" value="1"/>
</dbReference>
<keyword evidence="3 6" id="KW-0518">Myosin</keyword>
<evidence type="ECO:0000256" key="4">
    <source>
        <dbReference type="ARBA" id="ARBA00023175"/>
    </source>
</evidence>
<evidence type="ECO:0000256" key="3">
    <source>
        <dbReference type="ARBA" id="ARBA00023123"/>
    </source>
</evidence>
<feature type="binding site" evidence="6">
    <location>
        <begin position="110"/>
        <end position="117"/>
    </location>
    <ligand>
        <name>ATP</name>
        <dbReference type="ChEBI" id="CHEBI:30616"/>
    </ligand>
</feature>
<dbReference type="InterPro" id="IPR036961">
    <property type="entry name" value="Kinesin_motor_dom_sf"/>
</dbReference>
<comment type="caution">
    <text evidence="11">The sequence shown here is derived from an EMBL/GenBank/DDBJ whole genome shotgun (WGS) entry which is preliminary data.</text>
</comment>
<dbReference type="SMART" id="SM00242">
    <property type="entry name" value="MYSc"/>
    <property type="match status" value="1"/>
</dbReference>
<dbReference type="GO" id="GO:0005524">
    <property type="term" value="F:ATP binding"/>
    <property type="evidence" value="ECO:0007669"/>
    <property type="project" value="UniProtKB-UniRule"/>
</dbReference>
<feature type="domain" description="TH1" evidence="10">
    <location>
        <begin position="936"/>
        <end position="1137"/>
    </location>
</feature>